<sequence>MVKPNVRSLARVAGGNSDLPGQSPEEVAAVLESLPDSTAFNRGRGAGVALWRQIQSALGQVISEGKVAPGQRLPTELELASRFGVNRHTVRRAMAGLEDEGLIRVEQGRGTFVHEPVLDYHVGARTRYSENLNRRGWRATREFRGWREIAADAALASGLELKVGAPVLHVNYVSHAEGRVISLGDIYFSRARFNGIQVVLEEVGSVTEALKRVGVPDYRRRTTRVFARMPSPGEADILSQPRNRPLLVTEGVDVDPTDRPVHVSVSRWASDWVQIVFDS</sequence>
<dbReference type="SUPFAM" id="SSF64288">
    <property type="entry name" value="Chorismate lyase-like"/>
    <property type="match status" value="1"/>
</dbReference>
<keyword evidence="2" id="KW-0238">DNA-binding</keyword>
<dbReference type="Gene3D" id="3.40.1410.10">
    <property type="entry name" value="Chorismate lyase-like"/>
    <property type="match status" value="1"/>
</dbReference>
<dbReference type="SMART" id="SM00345">
    <property type="entry name" value="HTH_GNTR"/>
    <property type="match status" value="1"/>
</dbReference>
<dbReference type="InterPro" id="IPR036388">
    <property type="entry name" value="WH-like_DNA-bd_sf"/>
</dbReference>
<evidence type="ECO:0000256" key="1">
    <source>
        <dbReference type="ARBA" id="ARBA00023015"/>
    </source>
</evidence>
<dbReference type="InterPro" id="IPR036390">
    <property type="entry name" value="WH_DNA-bd_sf"/>
</dbReference>
<keyword evidence="3" id="KW-0804">Transcription</keyword>
<dbReference type="PROSITE" id="PS50949">
    <property type="entry name" value="HTH_GNTR"/>
    <property type="match status" value="1"/>
</dbReference>
<dbReference type="SUPFAM" id="SSF46785">
    <property type="entry name" value="Winged helix' DNA-binding domain"/>
    <property type="match status" value="1"/>
</dbReference>
<dbReference type="PRINTS" id="PR00035">
    <property type="entry name" value="HTHGNTR"/>
</dbReference>
<dbReference type="GO" id="GO:0003700">
    <property type="term" value="F:DNA-binding transcription factor activity"/>
    <property type="evidence" value="ECO:0007669"/>
    <property type="project" value="InterPro"/>
</dbReference>
<evidence type="ECO:0000313" key="6">
    <source>
        <dbReference type="Proteomes" id="UP000217076"/>
    </source>
</evidence>
<keyword evidence="6" id="KW-1185">Reference proteome</keyword>
<name>A0A1G8ETR7_9PROT</name>
<reference evidence="6" key="1">
    <citation type="submission" date="2016-10" db="EMBL/GenBank/DDBJ databases">
        <authorList>
            <person name="Varghese N."/>
            <person name="Submissions S."/>
        </authorList>
    </citation>
    <scope>NUCLEOTIDE SEQUENCE [LARGE SCALE GENOMIC DNA]</scope>
    <source>
        <strain evidence="6">930I</strain>
    </source>
</reference>
<dbReference type="STRING" id="83401.SAMN05421742_11134"/>
<feature type="domain" description="HTH gntR-type" evidence="4">
    <location>
        <begin position="48"/>
        <end position="116"/>
    </location>
</feature>
<dbReference type="PANTHER" id="PTHR44846:SF1">
    <property type="entry name" value="MANNOSYL-D-GLYCERATE TRANSPORT_METABOLISM SYSTEM REPRESSOR MNGR-RELATED"/>
    <property type="match status" value="1"/>
</dbReference>
<dbReference type="InterPro" id="IPR028978">
    <property type="entry name" value="Chorismate_lyase_/UTRA_dom_sf"/>
</dbReference>
<gene>
    <name evidence="5" type="ORF">SAMN05421742_11134</name>
</gene>
<keyword evidence="1" id="KW-0805">Transcription regulation</keyword>
<dbReference type="OrthoDB" id="9800645at2"/>
<dbReference type="GO" id="GO:0003677">
    <property type="term" value="F:DNA binding"/>
    <property type="evidence" value="ECO:0007669"/>
    <property type="project" value="UniProtKB-KW"/>
</dbReference>
<dbReference type="CDD" id="cd07377">
    <property type="entry name" value="WHTH_GntR"/>
    <property type="match status" value="1"/>
</dbReference>
<evidence type="ECO:0000256" key="2">
    <source>
        <dbReference type="ARBA" id="ARBA00023125"/>
    </source>
</evidence>
<dbReference type="Pfam" id="PF00392">
    <property type="entry name" value="GntR"/>
    <property type="match status" value="1"/>
</dbReference>
<dbReference type="Proteomes" id="UP000217076">
    <property type="component" value="Unassembled WGS sequence"/>
</dbReference>
<proteinExistence type="predicted"/>
<dbReference type="Gene3D" id="1.10.10.10">
    <property type="entry name" value="Winged helix-like DNA-binding domain superfamily/Winged helix DNA-binding domain"/>
    <property type="match status" value="1"/>
</dbReference>
<dbReference type="SMART" id="SM00866">
    <property type="entry name" value="UTRA"/>
    <property type="match status" value="1"/>
</dbReference>
<organism evidence="5 6">
    <name type="scientific">Roseospirillum parvum</name>
    <dbReference type="NCBI Taxonomy" id="83401"/>
    <lineage>
        <taxon>Bacteria</taxon>
        <taxon>Pseudomonadati</taxon>
        <taxon>Pseudomonadota</taxon>
        <taxon>Alphaproteobacteria</taxon>
        <taxon>Rhodospirillales</taxon>
        <taxon>Rhodospirillaceae</taxon>
        <taxon>Roseospirillum</taxon>
    </lineage>
</organism>
<dbReference type="Pfam" id="PF07702">
    <property type="entry name" value="UTRA"/>
    <property type="match status" value="1"/>
</dbReference>
<dbReference type="RefSeq" id="WP_092621185.1">
    <property type="nucleotide sequence ID" value="NZ_FNCV01000011.1"/>
</dbReference>
<dbReference type="EMBL" id="FNCV01000011">
    <property type="protein sequence ID" value="SDH73235.1"/>
    <property type="molecule type" value="Genomic_DNA"/>
</dbReference>
<dbReference type="PANTHER" id="PTHR44846">
    <property type="entry name" value="MANNOSYL-D-GLYCERATE TRANSPORT/METABOLISM SYSTEM REPRESSOR MNGR-RELATED"/>
    <property type="match status" value="1"/>
</dbReference>
<dbReference type="AlphaFoldDB" id="A0A1G8ETR7"/>
<evidence type="ECO:0000313" key="5">
    <source>
        <dbReference type="EMBL" id="SDH73235.1"/>
    </source>
</evidence>
<dbReference type="InterPro" id="IPR000524">
    <property type="entry name" value="Tscrpt_reg_HTH_GntR"/>
</dbReference>
<protein>
    <submittedName>
        <fullName evidence="5">GntR family transcriptional regulator, phosphonate transport system regulatory protein</fullName>
    </submittedName>
</protein>
<evidence type="ECO:0000259" key="4">
    <source>
        <dbReference type="PROSITE" id="PS50949"/>
    </source>
</evidence>
<dbReference type="InterPro" id="IPR012702">
    <property type="entry name" value="CP_lyase_PhnF"/>
</dbReference>
<dbReference type="GO" id="GO:0045892">
    <property type="term" value="P:negative regulation of DNA-templated transcription"/>
    <property type="evidence" value="ECO:0007669"/>
    <property type="project" value="TreeGrafter"/>
</dbReference>
<dbReference type="InterPro" id="IPR011663">
    <property type="entry name" value="UTRA"/>
</dbReference>
<evidence type="ECO:0000256" key="3">
    <source>
        <dbReference type="ARBA" id="ARBA00023163"/>
    </source>
</evidence>
<dbReference type="InterPro" id="IPR050679">
    <property type="entry name" value="Bact_HTH_transcr_reg"/>
</dbReference>
<dbReference type="NCBIfam" id="TIGR02325">
    <property type="entry name" value="C_P_lyase_phnF"/>
    <property type="match status" value="1"/>
</dbReference>
<accession>A0A1G8ETR7</accession>